<keyword evidence="6" id="KW-1185">Reference proteome</keyword>
<dbReference type="Pfam" id="PF00392">
    <property type="entry name" value="GntR"/>
    <property type="match status" value="1"/>
</dbReference>
<keyword evidence="1" id="KW-0805">Transcription regulation</keyword>
<dbReference type="PANTHER" id="PTHR44846">
    <property type="entry name" value="MANNOSYL-D-GLYCERATE TRANSPORT/METABOLISM SYSTEM REPRESSOR MNGR-RELATED"/>
    <property type="match status" value="1"/>
</dbReference>
<name>A0A7W8CRC7_9BACL</name>
<evidence type="ECO:0000256" key="1">
    <source>
        <dbReference type="ARBA" id="ARBA00023015"/>
    </source>
</evidence>
<dbReference type="AlphaFoldDB" id="A0A7W8CRC7"/>
<dbReference type="PRINTS" id="PR00035">
    <property type="entry name" value="HTHGNTR"/>
</dbReference>
<keyword evidence="2" id="KW-0238">DNA-binding</keyword>
<dbReference type="SUPFAM" id="SSF46785">
    <property type="entry name" value="Winged helix' DNA-binding domain"/>
    <property type="match status" value="1"/>
</dbReference>
<dbReference type="InterPro" id="IPR050679">
    <property type="entry name" value="Bact_HTH_transcr_reg"/>
</dbReference>
<gene>
    <name evidence="5" type="ORF">HNQ44_001535</name>
</gene>
<evidence type="ECO:0000313" key="5">
    <source>
        <dbReference type="EMBL" id="MBB5180111.1"/>
    </source>
</evidence>
<dbReference type="Gene3D" id="3.40.1410.10">
    <property type="entry name" value="Chorismate lyase-like"/>
    <property type="match status" value="1"/>
</dbReference>
<feature type="domain" description="HTH gntR-type" evidence="4">
    <location>
        <begin position="11"/>
        <end position="79"/>
    </location>
</feature>
<organism evidence="5 6">
    <name type="scientific">Planococcus koreensis</name>
    <dbReference type="NCBI Taxonomy" id="112331"/>
    <lineage>
        <taxon>Bacteria</taxon>
        <taxon>Bacillati</taxon>
        <taxon>Bacillota</taxon>
        <taxon>Bacilli</taxon>
        <taxon>Bacillales</taxon>
        <taxon>Caryophanaceae</taxon>
        <taxon>Planococcus</taxon>
    </lineage>
</organism>
<protein>
    <submittedName>
        <fullName evidence="5">GntR family transcriptional regulator</fullName>
    </submittedName>
</protein>
<dbReference type="GO" id="GO:0003677">
    <property type="term" value="F:DNA binding"/>
    <property type="evidence" value="ECO:0007669"/>
    <property type="project" value="UniProtKB-KW"/>
</dbReference>
<dbReference type="PROSITE" id="PS50949">
    <property type="entry name" value="HTH_GNTR"/>
    <property type="match status" value="1"/>
</dbReference>
<dbReference type="CDD" id="cd07377">
    <property type="entry name" value="WHTH_GntR"/>
    <property type="match status" value="1"/>
</dbReference>
<dbReference type="GO" id="GO:0003700">
    <property type="term" value="F:DNA-binding transcription factor activity"/>
    <property type="evidence" value="ECO:0007669"/>
    <property type="project" value="InterPro"/>
</dbReference>
<dbReference type="SUPFAM" id="SSF64288">
    <property type="entry name" value="Chorismate lyase-like"/>
    <property type="match status" value="1"/>
</dbReference>
<dbReference type="EMBL" id="JACHHE010000003">
    <property type="protein sequence ID" value="MBB5180111.1"/>
    <property type="molecule type" value="Genomic_DNA"/>
</dbReference>
<dbReference type="Gene3D" id="1.10.10.10">
    <property type="entry name" value="Winged helix-like DNA-binding domain superfamily/Winged helix DNA-binding domain"/>
    <property type="match status" value="1"/>
</dbReference>
<dbReference type="InterPro" id="IPR036388">
    <property type="entry name" value="WH-like_DNA-bd_sf"/>
</dbReference>
<proteinExistence type="predicted"/>
<dbReference type="SMART" id="SM00345">
    <property type="entry name" value="HTH_GNTR"/>
    <property type="match status" value="1"/>
</dbReference>
<evidence type="ECO:0000256" key="2">
    <source>
        <dbReference type="ARBA" id="ARBA00023125"/>
    </source>
</evidence>
<dbReference type="InterPro" id="IPR011663">
    <property type="entry name" value="UTRA"/>
</dbReference>
<accession>A0A7W8CRC7</accession>
<dbReference type="InterPro" id="IPR028978">
    <property type="entry name" value="Chorismate_lyase_/UTRA_dom_sf"/>
</dbReference>
<keyword evidence="3" id="KW-0804">Transcription</keyword>
<dbReference type="Pfam" id="PF07702">
    <property type="entry name" value="UTRA"/>
    <property type="match status" value="1"/>
</dbReference>
<dbReference type="SMART" id="SM00866">
    <property type="entry name" value="UTRA"/>
    <property type="match status" value="1"/>
</dbReference>
<reference evidence="5 6" key="1">
    <citation type="submission" date="2020-08" db="EMBL/GenBank/DDBJ databases">
        <title>Genomic Encyclopedia of Type Strains, Phase IV (KMG-IV): sequencing the most valuable type-strain genomes for metagenomic binning, comparative biology and taxonomic classification.</title>
        <authorList>
            <person name="Goeker M."/>
        </authorList>
    </citation>
    <scope>NUCLEOTIDE SEQUENCE [LARGE SCALE GENOMIC DNA]</scope>
    <source>
        <strain evidence="5 6">DSM 15895</strain>
    </source>
</reference>
<sequence length="243" mass="27301">MNTVLDKQSHVPMYVQIEEALKQRINGGEFPIGTAIPSERDLTELFGVSRMTVRQSITNLVNEGLLHREKGRGTFVASPKMEQPLTGLTSFTEDMKARGLVPSNKIINFTKGLPEPDVANELQLAGGEAVFTVERIRYANDKPMALERTYLPVKLFPQLSEKELAGSLYSLIEQEQGLSISHASQRMEASLVKKEEADLLEIGMPAPILMIERVSYLSNGVPFEVVRSMYRADRYKFITEIQR</sequence>
<evidence type="ECO:0000313" key="6">
    <source>
        <dbReference type="Proteomes" id="UP000525923"/>
    </source>
</evidence>
<evidence type="ECO:0000259" key="4">
    <source>
        <dbReference type="PROSITE" id="PS50949"/>
    </source>
</evidence>
<dbReference type="GO" id="GO:0045892">
    <property type="term" value="P:negative regulation of DNA-templated transcription"/>
    <property type="evidence" value="ECO:0007669"/>
    <property type="project" value="TreeGrafter"/>
</dbReference>
<comment type="caution">
    <text evidence="5">The sequence shown here is derived from an EMBL/GenBank/DDBJ whole genome shotgun (WGS) entry which is preliminary data.</text>
</comment>
<dbReference type="PANTHER" id="PTHR44846:SF1">
    <property type="entry name" value="MANNOSYL-D-GLYCERATE TRANSPORT_METABOLISM SYSTEM REPRESSOR MNGR-RELATED"/>
    <property type="match status" value="1"/>
</dbReference>
<dbReference type="Proteomes" id="UP000525923">
    <property type="component" value="Unassembled WGS sequence"/>
</dbReference>
<evidence type="ECO:0000256" key="3">
    <source>
        <dbReference type="ARBA" id="ARBA00023163"/>
    </source>
</evidence>
<dbReference type="InterPro" id="IPR000524">
    <property type="entry name" value="Tscrpt_reg_HTH_GntR"/>
</dbReference>
<dbReference type="InterPro" id="IPR036390">
    <property type="entry name" value="WH_DNA-bd_sf"/>
</dbReference>
<dbReference type="FunFam" id="1.10.10.10:FF:000079">
    <property type="entry name" value="GntR family transcriptional regulator"/>
    <property type="match status" value="1"/>
</dbReference>